<name>A0A6J8A650_MYTCO</name>
<evidence type="ECO:0000313" key="2">
    <source>
        <dbReference type="Proteomes" id="UP000507470"/>
    </source>
</evidence>
<dbReference type="OrthoDB" id="6158707at2759"/>
<keyword evidence="2" id="KW-1185">Reference proteome</keyword>
<organism evidence="1 2">
    <name type="scientific">Mytilus coruscus</name>
    <name type="common">Sea mussel</name>
    <dbReference type="NCBI Taxonomy" id="42192"/>
    <lineage>
        <taxon>Eukaryota</taxon>
        <taxon>Metazoa</taxon>
        <taxon>Spiralia</taxon>
        <taxon>Lophotrochozoa</taxon>
        <taxon>Mollusca</taxon>
        <taxon>Bivalvia</taxon>
        <taxon>Autobranchia</taxon>
        <taxon>Pteriomorphia</taxon>
        <taxon>Mytilida</taxon>
        <taxon>Mytiloidea</taxon>
        <taxon>Mytilidae</taxon>
        <taxon>Mytilinae</taxon>
        <taxon>Mytilus</taxon>
    </lineage>
</organism>
<proteinExistence type="predicted"/>
<protein>
    <submittedName>
        <fullName evidence="1">Uncharacterized protein</fullName>
    </submittedName>
</protein>
<sequence length="175" mass="19799">MKSECGAIGLIENPVALQRLMIPTIFNADLVFCPNIRKHLETVTRVDVVWDAYTDNSLNAAIRSKRGKGICSRVQGQNKIPQNLQSFLRDDDNTKELSSFLSRQLAQQNFEEKVVVATNAQDFLCYPPRDNLSSLAPCSHEDAYTRIMVHVSDALKHGLKRVMIRTVDTIRYSMT</sequence>
<evidence type="ECO:0000313" key="1">
    <source>
        <dbReference type="EMBL" id="CAC5362290.1"/>
    </source>
</evidence>
<dbReference type="AlphaFoldDB" id="A0A6J8A650"/>
<reference evidence="1 2" key="1">
    <citation type="submission" date="2020-06" db="EMBL/GenBank/DDBJ databases">
        <authorList>
            <person name="Li R."/>
            <person name="Bekaert M."/>
        </authorList>
    </citation>
    <scope>NUCLEOTIDE SEQUENCE [LARGE SCALE GENOMIC DNA]</scope>
    <source>
        <strain evidence="2">wild</strain>
    </source>
</reference>
<gene>
    <name evidence="1" type="ORF">MCOR_4098</name>
</gene>
<accession>A0A6J8A650</accession>
<dbReference type="Proteomes" id="UP000507470">
    <property type="component" value="Unassembled WGS sequence"/>
</dbReference>
<dbReference type="EMBL" id="CACVKT020000736">
    <property type="protein sequence ID" value="CAC5362290.1"/>
    <property type="molecule type" value="Genomic_DNA"/>
</dbReference>